<keyword evidence="1" id="KW-0812">Transmembrane</keyword>
<gene>
    <name evidence="2" type="ORF">CWE12_13150</name>
</gene>
<comment type="caution">
    <text evidence="2">The sequence shown here is derived from an EMBL/GenBank/DDBJ whole genome shotgun (WGS) entry which is preliminary data.</text>
</comment>
<keyword evidence="3" id="KW-1185">Reference proteome</keyword>
<dbReference type="RefSeq" id="WP_126790176.1">
    <property type="nucleotide sequence ID" value="NZ_PIPN01000007.1"/>
</dbReference>
<name>A0ABY0BUN9_9GAMM</name>
<reference evidence="2 3" key="1">
    <citation type="journal article" date="2018" name="Front. Microbiol.">
        <title>Genome-Based Analysis Reveals the Taxonomy and Diversity of the Family Idiomarinaceae.</title>
        <authorList>
            <person name="Liu Y."/>
            <person name="Lai Q."/>
            <person name="Shao Z."/>
        </authorList>
    </citation>
    <scope>NUCLEOTIDE SEQUENCE [LARGE SCALE GENOMIC DNA]</scope>
    <source>
        <strain evidence="2 3">GBSy1</strain>
    </source>
</reference>
<dbReference type="Proteomes" id="UP000287410">
    <property type="component" value="Unassembled WGS sequence"/>
</dbReference>
<sequence>MAEWDGLSEDAQDVYVNLGSRNHKTISKIKTSRLVNAIRESQFVGYDDGSPYKWLMFEYERRKSQKNWILGVGALIVAATGVLVTYLVAN</sequence>
<keyword evidence="1" id="KW-0472">Membrane</keyword>
<dbReference type="EMBL" id="PIPN01000007">
    <property type="protein sequence ID" value="RUO27878.1"/>
    <property type="molecule type" value="Genomic_DNA"/>
</dbReference>
<feature type="transmembrane region" description="Helical" evidence="1">
    <location>
        <begin position="68"/>
        <end position="89"/>
    </location>
</feature>
<evidence type="ECO:0000256" key="1">
    <source>
        <dbReference type="SAM" id="Phobius"/>
    </source>
</evidence>
<proteinExistence type="predicted"/>
<protein>
    <submittedName>
        <fullName evidence="2">Uncharacterized protein</fullName>
    </submittedName>
</protein>
<evidence type="ECO:0000313" key="3">
    <source>
        <dbReference type="Proteomes" id="UP000287410"/>
    </source>
</evidence>
<evidence type="ECO:0000313" key="2">
    <source>
        <dbReference type="EMBL" id="RUO27878.1"/>
    </source>
</evidence>
<organism evidence="2 3">
    <name type="scientific">Aliidiomarina sedimenti</name>
    <dbReference type="NCBI Taxonomy" id="1933879"/>
    <lineage>
        <taxon>Bacteria</taxon>
        <taxon>Pseudomonadati</taxon>
        <taxon>Pseudomonadota</taxon>
        <taxon>Gammaproteobacteria</taxon>
        <taxon>Alteromonadales</taxon>
        <taxon>Idiomarinaceae</taxon>
        <taxon>Aliidiomarina</taxon>
    </lineage>
</organism>
<keyword evidence="1" id="KW-1133">Transmembrane helix</keyword>
<accession>A0ABY0BUN9</accession>